<organism evidence="2 3">
    <name type="scientific">Dictyobacter halimunensis</name>
    <dbReference type="NCBI Taxonomy" id="3026934"/>
    <lineage>
        <taxon>Bacteria</taxon>
        <taxon>Bacillati</taxon>
        <taxon>Chloroflexota</taxon>
        <taxon>Ktedonobacteria</taxon>
        <taxon>Ktedonobacterales</taxon>
        <taxon>Dictyobacteraceae</taxon>
        <taxon>Dictyobacter</taxon>
    </lineage>
</organism>
<comment type="caution">
    <text evidence="2">The sequence shown here is derived from an EMBL/GenBank/DDBJ whole genome shotgun (WGS) entry which is preliminary data.</text>
</comment>
<dbReference type="EMBL" id="BSRI01000001">
    <property type="protein sequence ID" value="GLV55322.1"/>
    <property type="molecule type" value="Genomic_DNA"/>
</dbReference>
<accession>A0ABQ6FNP5</accession>
<feature type="region of interest" description="Disordered" evidence="1">
    <location>
        <begin position="52"/>
        <end position="79"/>
    </location>
</feature>
<reference evidence="2 3" key="1">
    <citation type="submission" date="2023-02" db="EMBL/GenBank/DDBJ databases">
        <title>Dictyobacter halimunensis sp. nov., a new member of the class Ktedonobacteria from forest soil in a geothermal area.</title>
        <authorList>
            <person name="Rachmania M.K."/>
            <person name="Ningsih F."/>
            <person name="Sakai Y."/>
            <person name="Yabe S."/>
            <person name="Yokota A."/>
            <person name="Sjamsuridzal W."/>
        </authorList>
    </citation>
    <scope>NUCLEOTIDE SEQUENCE [LARGE SCALE GENOMIC DNA]</scope>
    <source>
        <strain evidence="2 3">S3.2.2.5</strain>
    </source>
</reference>
<evidence type="ECO:0000313" key="2">
    <source>
        <dbReference type="EMBL" id="GLV55322.1"/>
    </source>
</evidence>
<gene>
    <name evidence="2" type="ORF">KDH_21690</name>
</gene>
<protein>
    <submittedName>
        <fullName evidence="2">Uncharacterized protein</fullName>
    </submittedName>
</protein>
<keyword evidence="3" id="KW-1185">Reference proteome</keyword>
<sequence>MVIKKAEGDRTGYIILLYGCLKECANAHSFKHPYNKISAAAHAAARAGALTPPVKSVSDTPYPLSPPLMPLTKKRETRV</sequence>
<name>A0ABQ6FNP5_9CHLR</name>
<evidence type="ECO:0000256" key="1">
    <source>
        <dbReference type="SAM" id="MobiDB-lite"/>
    </source>
</evidence>
<dbReference type="Proteomes" id="UP001344906">
    <property type="component" value="Unassembled WGS sequence"/>
</dbReference>
<evidence type="ECO:0000313" key="3">
    <source>
        <dbReference type="Proteomes" id="UP001344906"/>
    </source>
</evidence>
<proteinExistence type="predicted"/>